<dbReference type="SFLD" id="SFLDG01082">
    <property type="entry name" value="B12-binding_domain_containing"/>
    <property type="match status" value="1"/>
</dbReference>
<dbReference type="NCBIfam" id="TIGR03960">
    <property type="entry name" value="rSAM_fuse_unch"/>
    <property type="match status" value="1"/>
</dbReference>
<accession>A0A653ADP3</accession>
<dbReference type="NCBIfam" id="TIGR03936">
    <property type="entry name" value="sam_1_link_chp"/>
    <property type="match status" value="1"/>
</dbReference>
<dbReference type="GO" id="GO:0051536">
    <property type="term" value="F:iron-sulfur cluster binding"/>
    <property type="evidence" value="ECO:0007669"/>
    <property type="project" value="InterPro"/>
</dbReference>
<dbReference type="InterPro" id="IPR018768">
    <property type="entry name" value="DUF2344"/>
</dbReference>
<dbReference type="InterPro" id="IPR045784">
    <property type="entry name" value="Radical_SAM_N2"/>
</dbReference>
<feature type="domain" description="Radical SAM core" evidence="1">
    <location>
        <begin position="254"/>
        <end position="486"/>
    </location>
</feature>
<evidence type="ECO:0000313" key="2">
    <source>
        <dbReference type="EMBL" id="VBB46189.1"/>
    </source>
</evidence>
<dbReference type="Pfam" id="PF10105">
    <property type="entry name" value="DUF2344"/>
    <property type="match status" value="1"/>
</dbReference>
<dbReference type="Gene3D" id="3.80.30.20">
    <property type="entry name" value="tm_1862 like domain"/>
    <property type="match status" value="1"/>
</dbReference>
<dbReference type="InterPro" id="IPR023862">
    <property type="entry name" value="CHP03960_rSAM"/>
</dbReference>
<reference evidence="2" key="1">
    <citation type="submission" date="2018-07" db="EMBL/GenBank/DDBJ databases">
        <authorList>
            <consortium name="Genoscope - CEA"/>
            <person name="William W."/>
        </authorList>
    </citation>
    <scope>NUCLEOTIDE SEQUENCE</scope>
    <source>
        <strain evidence="2">IK1</strain>
    </source>
</reference>
<dbReference type="PANTHER" id="PTHR42731:SF1">
    <property type="entry name" value="RADICAL SAM DOMAIN PROTEIN"/>
    <property type="match status" value="1"/>
</dbReference>
<dbReference type="CDD" id="cd01335">
    <property type="entry name" value="Radical_SAM"/>
    <property type="match status" value="1"/>
</dbReference>
<dbReference type="InterPro" id="IPR058240">
    <property type="entry name" value="rSAM_sf"/>
</dbReference>
<dbReference type="InterPro" id="IPR007197">
    <property type="entry name" value="rSAM"/>
</dbReference>
<dbReference type="SMART" id="SM00729">
    <property type="entry name" value="Elp3"/>
    <property type="match status" value="1"/>
</dbReference>
<dbReference type="InterPro" id="IPR006638">
    <property type="entry name" value="Elp3/MiaA/NifB-like_rSAM"/>
</dbReference>
<dbReference type="InterPro" id="IPR023404">
    <property type="entry name" value="rSAM_horseshoe"/>
</dbReference>
<dbReference type="GO" id="GO:0003824">
    <property type="term" value="F:catalytic activity"/>
    <property type="evidence" value="ECO:0007669"/>
    <property type="project" value="InterPro"/>
</dbReference>
<evidence type="ECO:0000259" key="1">
    <source>
        <dbReference type="PROSITE" id="PS51918"/>
    </source>
</evidence>
<dbReference type="EMBL" id="UPXX01000031">
    <property type="protein sequence ID" value="VBB46189.1"/>
    <property type="molecule type" value="Genomic_DNA"/>
</dbReference>
<proteinExistence type="predicted"/>
<sequence>MLSEPEIRRLLTVSRPSRYIGHEVNIVRKAPEDIEICVALAFPDVYEVGMSHLGLKILYDILNRLPWLAAERVFSPWPDMERRLRQEAAPLSTLESRRPLHSCDVLGFSVQHELCFTNILNMLDLSGIPFRAAERKAPAPLVIAGGPACFNPEPIAAFFDLIVIGDGETVTPAICDAIRDWKRSGAESKEELLHRLSAFEGVYVPAHFEPHYGPEGNLEAIEPLQAGKAFVQKAIVPDIEAIPYPEAQPLPFTELVHDRLAIEIARGCTRGCRFCQAGMIYRPVRERQPATICHIAEKALSLTGYDDLSLLSLSTGDYSCIEPLLIHLMDRREKDKISVSLPSLRIDSLSPLFMEQIKRVRKTGFTLAIEAGNERLRRIINKGLTDEDILRTAHLVYRADWNLIKLYCMIGLPFETDSDLEDTVRLAREIAAVGGKQSRRNRLNLSVSTFVPKAHTPFMWCAQIPLDESRRRLHLIQESLRRGPVKVKWNQPEMSWLEGVFSRGDRRLTRSIEAAWRKGARYDAWAEHFNPAIWREAFAETGIDPNLYTERERGLDEVLPWDHIRSGVSKAFLKQEWRRAAEALPTPDCRLGCLECGVCDHDVVDPVFAKPWSPPPIPAAPVSPARTTPARYLITYSKAGTAALLGHMEFSRAFQRALRRAHIPLRFSQGFHPLPKVTFTTALPLGTESFDETMVIETDGLLAIDQSTTELNQSLPDGITVKEIRKLDKASPIPRVKSSRYRIFFEELELRRSRLDDFSARRHFEVVKKTKKGEHVLDIRPLITTLEFSNLNQLELVILHPEGPQIRPVEVIQSVFGLTDSESARLHIQKIEQVLM</sequence>
<gene>
    <name evidence="2" type="ORF">TRIP_B40107</name>
</gene>
<dbReference type="SUPFAM" id="SSF102114">
    <property type="entry name" value="Radical SAM enzymes"/>
    <property type="match status" value="1"/>
</dbReference>
<dbReference type="SFLD" id="SFLDS00029">
    <property type="entry name" value="Radical_SAM"/>
    <property type="match status" value="1"/>
</dbReference>
<dbReference type="PROSITE" id="PS51918">
    <property type="entry name" value="RADICAL_SAM"/>
    <property type="match status" value="1"/>
</dbReference>
<name>A0A653ADP3_UNCDX</name>
<dbReference type="CDD" id="cd02065">
    <property type="entry name" value="B12-binding_like"/>
    <property type="match status" value="1"/>
</dbReference>
<organism evidence="2">
    <name type="scientific">Uncultured Desulfatiglans sp</name>
    <dbReference type="NCBI Taxonomy" id="1748965"/>
    <lineage>
        <taxon>Bacteria</taxon>
        <taxon>Pseudomonadati</taxon>
        <taxon>Thermodesulfobacteriota</taxon>
        <taxon>Desulfobacteria</taxon>
        <taxon>Desulfatiglandales</taxon>
        <taxon>Desulfatiglandaceae</taxon>
        <taxon>Desulfatiglans</taxon>
        <taxon>environmental samples</taxon>
    </lineage>
</organism>
<protein>
    <recommendedName>
        <fullName evidence="1">Radical SAM core domain-containing protein</fullName>
    </recommendedName>
</protein>
<dbReference type="Pfam" id="PF19864">
    <property type="entry name" value="Radical_SAM_N2"/>
    <property type="match status" value="1"/>
</dbReference>
<dbReference type="AlphaFoldDB" id="A0A653ADP3"/>
<dbReference type="Pfam" id="PF04055">
    <property type="entry name" value="Radical_SAM"/>
    <property type="match status" value="1"/>
</dbReference>
<dbReference type="PANTHER" id="PTHR42731">
    <property type="entry name" value="SLL1084 PROTEIN"/>
    <property type="match status" value="1"/>
</dbReference>